<dbReference type="Proteomes" id="UP000489600">
    <property type="component" value="Unassembled WGS sequence"/>
</dbReference>
<dbReference type="AlphaFoldDB" id="A0A565C2B1"/>
<organism evidence="1 2">
    <name type="scientific">Arabis nemorensis</name>
    <dbReference type="NCBI Taxonomy" id="586526"/>
    <lineage>
        <taxon>Eukaryota</taxon>
        <taxon>Viridiplantae</taxon>
        <taxon>Streptophyta</taxon>
        <taxon>Embryophyta</taxon>
        <taxon>Tracheophyta</taxon>
        <taxon>Spermatophyta</taxon>
        <taxon>Magnoliopsida</taxon>
        <taxon>eudicotyledons</taxon>
        <taxon>Gunneridae</taxon>
        <taxon>Pentapetalae</taxon>
        <taxon>rosids</taxon>
        <taxon>malvids</taxon>
        <taxon>Brassicales</taxon>
        <taxon>Brassicaceae</taxon>
        <taxon>Arabideae</taxon>
        <taxon>Arabis</taxon>
    </lineage>
</organism>
<accession>A0A565C2B1</accession>
<comment type="caution">
    <text evidence="1">The sequence shown here is derived from an EMBL/GenBank/DDBJ whole genome shotgun (WGS) entry which is preliminary data.</text>
</comment>
<proteinExistence type="predicted"/>
<evidence type="ECO:0000313" key="1">
    <source>
        <dbReference type="EMBL" id="VVB07794.1"/>
    </source>
</evidence>
<dbReference type="EMBL" id="CABITT030000006">
    <property type="protein sequence ID" value="VVB07794.1"/>
    <property type="molecule type" value="Genomic_DNA"/>
</dbReference>
<keyword evidence="2" id="KW-1185">Reference proteome</keyword>
<reference evidence="1" key="1">
    <citation type="submission" date="2019-07" db="EMBL/GenBank/DDBJ databases">
        <authorList>
            <person name="Dittberner H."/>
        </authorList>
    </citation>
    <scope>NUCLEOTIDE SEQUENCE [LARGE SCALE GENOMIC DNA]</scope>
</reference>
<protein>
    <submittedName>
        <fullName evidence="1">Uncharacterized protein</fullName>
    </submittedName>
</protein>
<evidence type="ECO:0000313" key="2">
    <source>
        <dbReference type="Proteomes" id="UP000489600"/>
    </source>
</evidence>
<gene>
    <name evidence="1" type="ORF">ANE_LOCUS18238</name>
</gene>
<sequence length="95" mass="10955">MVEFVGCQEHGKELLIDDGQKMQTSHESFLFVTLTKIRVWALNTGHLSTRAIILETTYEMQGTNPSHVGRDIHLMDRGTHMELREFPEGNSDRER</sequence>
<name>A0A565C2B1_9BRAS</name>